<reference evidence="9 10" key="1">
    <citation type="submission" date="2024-03" db="EMBL/GenBank/DDBJ databases">
        <title>High-quality draft genome sequence of Oceanobacter sp. wDCs-4.</title>
        <authorList>
            <person name="Dong C."/>
        </authorList>
    </citation>
    <scope>NUCLEOTIDE SEQUENCE [LARGE SCALE GENOMIC DNA]</scope>
    <source>
        <strain evidence="10">wDCs-4</strain>
    </source>
</reference>
<feature type="domain" description="7,8-dihydro-6-hydroxymethylpterin-pyrophosphokinase" evidence="8">
    <location>
        <begin position="5"/>
        <end position="130"/>
    </location>
</feature>
<dbReference type="EMBL" id="JBBKTX010000001">
    <property type="protein sequence ID" value="MFK4750785.1"/>
    <property type="molecule type" value="Genomic_DNA"/>
</dbReference>
<dbReference type="Pfam" id="PF01288">
    <property type="entry name" value="HPPK"/>
    <property type="match status" value="1"/>
</dbReference>
<keyword evidence="6" id="KW-0067">ATP-binding</keyword>
<protein>
    <recommendedName>
        <fullName evidence="2">2-amino-4-hydroxy-6-hydroxymethyldihydropteridine diphosphokinase</fullName>
        <ecNumber evidence="2">2.7.6.3</ecNumber>
    </recommendedName>
</protein>
<dbReference type="Proteomes" id="UP001620597">
    <property type="component" value="Unassembled WGS sequence"/>
</dbReference>
<proteinExistence type="predicted"/>
<evidence type="ECO:0000256" key="5">
    <source>
        <dbReference type="ARBA" id="ARBA00022777"/>
    </source>
</evidence>
<keyword evidence="7" id="KW-0289">Folate biosynthesis</keyword>
<keyword evidence="10" id="KW-1185">Reference proteome</keyword>
<sequence length="172" mass="19107">MAIVYLGVGSNQQAERNITDGLRVLSAKLQLEKISPWYRSPAMGFDGPAFINLVVKVSTDLSLPQLGRVLKQLELDFGRAPDAVKFSSRTLDVDVLLYDDLVGQYEGHSLPRGDIRRCAFVLRPLLDIEPELSCPSSLQRFDSFWPALASQPLEQIVPPADFCVAYCKQQPA</sequence>
<dbReference type="PANTHER" id="PTHR43071:SF2">
    <property type="entry name" value="2-AMINO-4-HYDROXY-6-HYDROXYMETHYLDIHYDROPTERIDINE PYROPHOSPHOKINASE"/>
    <property type="match status" value="1"/>
</dbReference>
<evidence type="ECO:0000256" key="1">
    <source>
        <dbReference type="ARBA" id="ARBA00005051"/>
    </source>
</evidence>
<evidence type="ECO:0000256" key="6">
    <source>
        <dbReference type="ARBA" id="ARBA00022840"/>
    </source>
</evidence>
<evidence type="ECO:0000256" key="7">
    <source>
        <dbReference type="ARBA" id="ARBA00022909"/>
    </source>
</evidence>
<evidence type="ECO:0000313" key="9">
    <source>
        <dbReference type="EMBL" id="MFK4750785.1"/>
    </source>
</evidence>
<evidence type="ECO:0000256" key="3">
    <source>
        <dbReference type="ARBA" id="ARBA00022679"/>
    </source>
</evidence>
<dbReference type="GO" id="GO:0003848">
    <property type="term" value="F:2-amino-4-hydroxy-6-hydroxymethyldihydropteridine diphosphokinase activity"/>
    <property type="evidence" value="ECO:0007669"/>
    <property type="project" value="UniProtKB-EC"/>
</dbReference>
<dbReference type="InterPro" id="IPR035907">
    <property type="entry name" value="Hppk_sf"/>
</dbReference>
<dbReference type="Gene3D" id="3.30.70.560">
    <property type="entry name" value="7,8-Dihydro-6-hydroxymethylpterin-pyrophosphokinase HPPK"/>
    <property type="match status" value="1"/>
</dbReference>
<comment type="pathway">
    <text evidence="1">Cofactor biosynthesis; tetrahydrofolate biosynthesis; 2-amino-4-hydroxy-6-hydroxymethyl-7,8-dihydropteridine diphosphate from 7,8-dihydroneopterin triphosphate: step 4/4.</text>
</comment>
<name>A0ABW8NCZ4_9GAMM</name>
<accession>A0ABW8NCZ4</accession>
<dbReference type="EC" id="2.7.6.3" evidence="2"/>
<gene>
    <name evidence="9" type="primary">folK</name>
    <name evidence="9" type="ORF">WG929_00035</name>
</gene>
<keyword evidence="5" id="KW-0418">Kinase</keyword>
<dbReference type="NCBIfam" id="TIGR01498">
    <property type="entry name" value="folK"/>
    <property type="match status" value="1"/>
</dbReference>
<evidence type="ECO:0000259" key="8">
    <source>
        <dbReference type="Pfam" id="PF01288"/>
    </source>
</evidence>
<comment type="caution">
    <text evidence="9">The sequence shown here is derived from an EMBL/GenBank/DDBJ whole genome shotgun (WGS) entry which is preliminary data.</text>
</comment>
<evidence type="ECO:0000313" key="10">
    <source>
        <dbReference type="Proteomes" id="UP001620597"/>
    </source>
</evidence>
<keyword evidence="4" id="KW-0547">Nucleotide-binding</keyword>
<dbReference type="InterPro" id="IPR000550">
    <property type="entry name" value="Hppk"/>
</dbReference>
<evidence type="ECO:0000256" key="2">
    <source>
        <dbReference type="ARBA" id="ARBA00013253"/>
    </source>
</evidence>
<evidence type="ECO:0000256" key="4">
    <source>
        <dbReference type="ARBA" id="ARBA00022741"/>
    </source>
</evidence>
<keyword evidence="3 9" id="KW-0808">Transferase</keyword>
<dbReference type="PANTHER" id="PTHR43071">
    <property type="entry name" value="2-AMINO-4-HYDROXY-6-HYDROXYMETHYLDIHYDROPTERIDINE PYROPHOSPHOKINASE"/>
    <property type="match status" value="1"/>
</dbReference>
<dbReference type="SUPFAM" id="SSF55083">
    <property type="entry name" value="6-hydroxymethyl-7,8-dihydropterin pyrophosphokinase, HPPK"/>
    <property type="match status" value="1"/>
</dbReference>
<organism evidence="9 10">
    <name type="scientific">Oceanobacter antarcticus</name>
    <dbReference type="NCBI Taxonomy" id="3133425"/>
    <lineage>
        <taxon>Bacteria</taxon>
        <taxon>Pseudomonadati</taxon>
        <taxon>Pseudomonadota</taxon>
        <taxon>Gammaproteobacteria</taxon>
        <taxon>Oceanospirillales</taxon>
        <taxon>Oceanospirillaceae</taxon>
        <taxon>Oceanobacter</taxon>
    </lineage>
</organism>
<dbReference type="RefSeq" id="WP_416204377.1">
    <property type="nucleotide sequence ID" value="NZ_JBBKTX010000001.1"/>
</dbReference>
<dbReference type="CDD" id="cd00483">
    <property type="entry name" value="HPPK"/>
    <property type="match status" value="1"/>
</dbReference>